<dbReference type="GO" id="GO:0046983">
    <property type="term" value="F:protein dimerization activity"/>
    <property type="evidence" value="ECO:0007669"/>
    <property type="project" value="InterPro"/>
</dbReference>
<evidence type="ECO:0000256" key="5">
    <source>
        <dbReference type="ARBA" id="ARBA00023242"/>
    </source>
</evidence>
<evidence type="ECO:0000259" key="7">
    <source>
        <dbReference type="PROSITE" id="PS50053"/>
    </source>
</evidence>
<comment type="caution">
    <text evidence="9">The sequence shown here is derived from an EMBL/GenBank/DDBJ whole genome shotgun (WGS) entry which is preliminary data.</text>
</comment>
<name>A0A3L6THH8_PANMI</name>
<dbReference type="PROSITE" id="PS50888">
    <property type="entry name" value="BHLH"/>
    <property type="match status" value="1"/>
</dbReference>
<reference evidence="10" key="1">
    <citation type="journal article" date="2019" name="Nat. Commun.">
        <title>The genome of broomcorn millet.</title>
        <authorList>
            <person name="Zou C."/>
            <person name="Miki D."/>
            <person name="Li D."/>
            <person name="Tang Q."/>
            <person name="Xiao L."/>
            <person name="Rajput S."/>
            <person name="Deng P."/>
            <person name="Jia W."/>
            <person name="Huang R."/>
            <person name="Zhang M."/>
            <person name="Sun Y."/>
            <person name="Hu J."/>
            <person name="Fu X."/>
            <person name="Schnable P.S."/>
            <person name="Li F."/>
            <person name="Zhang H."/>
            <person name="Feng B."/>
            <person name="Zhu X."/>
            <person name="Liu R."/>
            <person name="Schnable J.C."/>
            <person name="Zhu J.-K."/>
            <person name="Zhang H."/>
        </authorList>
    </citation>
    <scope>NUCLEOTIDE SEQUENCE [LARGE SCALE GENOMIC DNA]</scope>
</reference>
<gene>
    <name evidence="9" type="ORF">C2845_PM01G08140</name>
</gene>
<keyword evidence="10" id="KW-1185">Reference proteome</keyword>
<keyword evidence="5" id="KW-0539">Nucleus</keyword>
<dbReference type="Gene3D" id="3.40.1000.30">
    <property type="match status" value="1"/>
</dbReference>
<dbReference type="Proteomes" id="UP000275267">
    <property type="component" value="Unassembled WGS sequence"/>
</dbReference>
<comment type="subcellular location">
    <subcellularLocation>
        <location evidence="1">Nucleus</location>
    </subcellularLocation>
</comment>
<dbReference type="STRING" id="4540.A0A3L6THH8"/>
<dbReference type="PANTHER" id="PTHR47602">
    <property type="entry name" value="F-BOX PROTEIN SKIP22"/>
    <property type="match status" value="1"/>
</dbReference>
<evidence type="ECO:0000256" key="4">
    <source>
        <dbReference type="ARBA" id="ARBA00023163"/>
    </source>
</evidence>
<accession>A0A3L6THH8</accession>
<evidence type="ECO:0000259" key="8">
    <source>
        <dbReference type="PROSITE" id="PS50888"/>
    </source>
</evidence>
<dbReference type="Gene3D" id="4.10.280.10">
    <property type="entry name" value="Helix-loop-helix DNA-binding domain"/>
    <property type="match status" value="1"/>
</dbReference>
<evidence type="ECO:0000256" key="1">
    <source>
        <dbReference type="ARBA" id="ARBA00004123"/>
    </source>
</evidence>
<evidence type="ECO:0000313" key="9">
    <source>
        <dbReference type="EMBL" id="RLN38588.1"/>
    </source>
</evidence>
<evidence type="ECO:0000256" key="6">
    <source>
        <dbReference type="SAM" id="MobiDB-lite"/>
    </source>
</evidence>
<dbReference type="PROSITE" id="PS50053">
    <property type="entry name" value="UBIQUITIN_2"/>
    <property type="match status" value="1"/>
</dbReference>
<sequence length="562" mass="59959">MKLRLRSMEAPGGGGAAVETHRVELPPTATLADVKALLAAKLSAAQPVPAESVRLSLNRSEELVSPDPAATLPALGLASGDLVFFALSPLTALAPPAQALPRNPSPGSGSAPTAMAVDAGIGSEQPGTGGSSLQVRMVAVDPIVPAAPGPVDVVMAEAVDATKGWSSFVLRDLKREMGNVGGAEGTAAGRLVATLHAALLEVGFLTTDPMGSHLSLPQDWPSVASKPLAIKYTIPELSPMSPVAEEGKVAVLNFSLVGNFVMVYGYVPGAQSEMYSPPCTDPESEDIQCFAIGTNLLALLDHAMDFDEPIAFPTNNADTQLSRNMNTGKCLKGGKRKGSGEDSSSLHSIDEAGELLQREVSIECPDEKPGDAGTNREDYVHVRAKRGQATNSHSLAERFRREKINERMKLLQDLVPGCNKWARVAMTRQITGKATMLDEIINYVQSLQRQVEFLSMKLSAVSPELNRDLDLQDILCSQDAHAAFPGYSPQMSSVHLNLFRASQQGFSRPEPYGMTPNPANVHVARPVQQLLQLPAFPQATAAFNFVKFLKVRLDVTDSMKVE</sequence>
<dbReference type="AlphaFoldDB" id="A0A3L6THH8"/>
<dbReference type="CDD" id="cd18919">
    <property type="entry name" value="bHLH_AtBPE_like"/>
    <property type="match status" value="1"/>
</dbReference>
<feature type="domain" description="BHLH" evidence="8">
    <location>
        <begin position="388"/>
        <end position="447"/>
    </location>
</feature>
<feature type="region of interest" description="Disordered" evidence="6">
    <location>
        <begin position="98"/>
        <end position="131"/>
    </location>
</feature>
<dbReference type="FunFam" id="4.10.280.10:FF:000002">
    <property type="entry name" value="Basic helix-loop-helix transcription factor"/>
    <property type="match status" value="1"/>
</dbReference>
<evidence type="ECO:0000256" key="2">
    <source>
        <dbReference type="ARBA" id="ARBA00005510"/>
    </source>
</evidence>
<dbReference type="EMBL" id="PQIB02000001">
    <property type="protein sequence ID" value="RLN38588.1"/>
    <property type="molecule type" value="Genomic_DNA"/>
</dbReference>
<keyword evidence="4" id="KW-0804">Transcription</keyword>
<dbReference type="GO" id="GO:0080090">
    <property type="term" value="P:regulation of primary metabolic process"/>
    <property type="evidence" value="ECO:0007669"/>
    <property type="project" value="UniProtKB-ARBA"/>
</dbReference>
<feature type="compositionally biased region" description="Polar residues" evidence="6">
    <location>
        <begin position="317"/>
        <end position="327"/>
    </location>
</feature>
<feature type="domain" description="Ubiquitin-like" evidence="7">
    <location>
        <begin position="1"/>
        <end position="88"/>
    </location>
</feature>
<proteinExistence type="inferred from homology"/>
<dbReference type="InterPro" id="IPR011598">
    <property type="entry name" value="bHLH_dom"/>
</dbReference>
<dbReference type="OrthoDB" id="1928604at2759"/>
<keyword evidence="3" id="KW-0805">Transcription regulation</keyword>
<evidence type="ECO:0000256" key="3">
    <source>
        <dbReference type="ARBA" id="ARBA00023015"/>
    </source>
</evidence>
<dbReference type="InterPro" id="IPR036638">
    <property type="entry name" value="HLH_DNA-bd_sf"/>
</dbReference>
<comment type="similarity">
    <text evidence="2">Belongs to the bHLH protein family.</text>
</comment>
<protein>
    <submittedName>
        <fullName evidence="9">Transcription factor bHLH76-like</fullName>
    </submittedName>
</protein>
<evidence type="ECO:0000313" key="10">
    <source>
        <dbReference type="Proteomes" id="UP000275267"/>
    </source>
</evidence>
<dbReference type="InterPro" id="IPR000626">
    <property type="entry name" value="Ubiquitin-like_dom"/>
</dbReference>
<feature type="region of interest" description="Disordered" evidence="6">
    <location>
        <begin position="317"/>
        <end position="346"/>
    </location>
</feature>
<dbReference type="Pfam" id="PF00010">
    <property type="entry name" value="HLH"/>
    <property type="match status" value="1"/>
</dbReference>
<dbReference type="GO" id="GO:0005634">
    <property type="term" value="C:nucleus"/>
    <property type="evidence" value="ECO:0007669"/>
    <property type="project" value="UniProtKB-SubCell"/>
</dbReference>
<dbReference type="PANTHER" id="PTHR47602:SF2">
    <property type="entry name" value="F-BOX PROTEIN SKIP22"/>
    <property type="match status" value="1"/>
</dbReference>
<organism evidence="9 10">
    <name type="scientific">Panicum miliaceum</name>
    <name type="common">Proso millet</name>
    <name type="synonym">Broomcorn millet</name>
    <dbReference type="NCBI Taxonomy" id="4540"/>
    <lineage>
        <taxon>Eukaryota</taxon>
        <taxon>Viridiplantae</taxon>
        <taxon>Streptophyta</taxon>
        <taxon>Embryophyta</taxon>
        <taxon>Tracheophyta</taxon>
        <taxon>Spermatophyta</taxon>
        <taxon>Magnoliopsida</taxon>
        <taxon>Liliopsida</taxon>
        <taxon>Poales</taxon>
        <taxon>Poaceae</taxon>
        <taxon>PACMAD clade</taxon>
        <taxon>Panicoideae</taxon>
        <taxon>Panicodae</taxon>
        <taxon>Paniceae</taxon>
        <taxon>Panicinae</taxon>
        <taxon>Panicum</taxon>
        <taxon>Panicum sect. Panicum</taxon>
    </lineage>
</organism>
<dbReference type="SUPFAM" id="SSF47459">
    <property type="entry name" value="HLH, helix-loop-helix DNA-binding domain"/>
    <property type="match status" value="1"/>
</dbReference>
<dbReference type="SMART" id="SM00353">
    <property type="entry name" value="HLH"/>
    <property type="match status" value="1"/>
</dbReference>